<reference evidence="1 2" key="1">
    <citation type="submission" date="2020-04" db="EMBL/GenBank/DDBJ databases">
        <authorList>
            <person name="Wallbank WR R."/>
            <person name="Pardo Diaz C."/>
            <person name="Kozak K."/>
            <person name="Martin S."/>
            <person name="Jiggins C."/>
            <person name="Moest M."/>
            <person name="Warren A I."/>
            <person name="Byers J.R.P. K."/>
            <person name="Montejo-Kovacevich G."/>
            <person name="Yen C E."/>
        </authorList>
    </citation>
    <scope>NUCLEOTIDE SEQUENCE [LARGE SCALE GENOMIC DNA]</scope>
</reference>
<dbReference type="EMBL" id="CADEBD010000344">
    <property type="protein sequence ID" value="CAB3249059.1"/>
    <property type="molecule type" value="Genomic_DNA"/>
</dbReference>
<proteinExistence type="predicted"/>
<evidence type="ECO:0000313" key="1">
    <source>
        <dbReference type="EMBL" id="CAB3249059.1"/>
    </source>
</evidence>
<dbReference type="OrthoDB" id="10052168at2759"/>
<organism evidence="1 2">
    <name type="scientific">Arctia plantaginis</name>
    <name type="common">Wood tiger moth</name>
    <name type="synonym">Phalaena plantaginis</name>
    <dbReference type="NCBI Taxonomy" id="874455"/>
    <lineage>
        <taxon>Eukaryota</taxon>
        <taxon>Metazoa</taxon>
        <taxon>Ecdysozoa</taxon>
        <taxon>Arthropoda</taxon>
        <taxon>Hexapoda</taxon>
        <taxon>Insecta</taxon>
        <taxon>Pterygota</taxon>
        <taxon>Neoptera</taxon>
        <taxon>Endopterygota</taxon>
        <taxon>Lepidoptera</taxon>
        <taxon>Glossata</taxon>
        <taxon>Ditrysia</taxon>
        <taxon>Noctuoidea</taxon>
        <taxon>Erebidae</taxon>
        <taxon>Arctiinae</taxon>
        <taxon>Arctia</taxon>
    </lineage>
</organism>
<gene>
    <name evidence="1" type="ORF">APLA_LOCUS12668</name>
</gene>
<name>A0A8S1APW3_ARCPL</name>
<comment type="caution">
    <text evidence="1">The sequence shown here is derived from an EMBL/GenBank/DDBJ whole genome shotgun (WGS) entry which is preliminary data.</text>
</comment>
<evidence type="ECO:0000313" key="2">
    <source>
        <dbReference type="Proteomes" id="UP000494256"/>
    </source>
</evidence>
<dbReference type="AlphaFoldDB" id="A0A8S1APW3"/>
<sequence length="69" mass="7779">MRIAAARGAGPPVTLARRPTADRYVTFLFYSLSSGDSPRYVPVTSLSARVRRRYLIYYLKCAISLHPCE</sequence>
<protein>
    <submittedName>
        <fullName evidence="1">Uncharacterized protein</fullName>
    </submittedName>
</protein>
<accession>A0A8S1APW3</accession>
<dbReference type="Proteomes" id="UP000494256">
    <property type="component" value="Unassembled WGS sequence"/>
</dbReference>